<organism evidence="2">
    <name type="scientific">Medioppia subpectinata</name>
    <dbReference type="NCBI Taxonomy" id="1979941"/>
    <lineage>
        <taxon>Eukaryota</taxon>
        <taxon>Metazoa</taxon>
        <taxon>Ecdysozoa</taxon>
        <taxon>Arthropoda</taxon>
        <taxon>Chelicerata</taxon>
        <taxon>Arachnida</taxon>
        <taxon>Acari</taxon>
        <taxon>Acariformes</taxon>
        <taxon>Sarcoptiformes</taxon>
        <taxon>Oribatida</taxon>
        <taxon>Brachypylina</taxon>
        <taxon>Oppioidea</taxon>
        <taxon>Oppiidae</taxon>
        <taxon>Medioppia</taxon>
    </lineage>
</organism>
<accession>A0A7R9L5T8</accession>
<evidence type="ECO:0000256" key="1">
    <source>
        <dbReference type="SAM" id="Phobius"/>
    </source>
</evidence>
<feature type="transmembrane region" description="Helical" evidence="1">
    <location>
        <begin position="6"/>
        <end position="25"/>
    </location>
</feature>
<sequence>MKTIVLLVFVIYFTISLECIIAMAYKRFKAPERWHCMDANNRGIINNAMEIRMKTPSYMPPSSQQRRILKLFEECIKSGEGFRFKKSYSPGAQHYAYPSSSSTSGSSSAVYSSPLDPIPYRRISRPRLPDELVLNQSHLD</sequence>
<dbReference type="EMBL" id="OC869343">
    <property type="protein sequence ID" value="CAD7634495.1"/>
    <property type="molecule type" value="Genomic_DNA"/>
</dbReference>
<evidence type="ECO:0000313" key="3">
    <source>
        <dbReference type="Proteomes" id="UP000759131"/>
    </source>
</evidence>
<proteinExistence type="predicted"/>
<dbReference type="Proteomes" id="UP000759131">
    <property type="component" value="Unassembled WGS sequence"/>
</dbReference>
<dbReference type="EMBL" id="CAJPIZ010014768">
    <property type="protein sequence ID" value="CAG2114925.1"/>
    <property type="molecule type" value="Genomic_DNA"/>
</dbReference>
<gene>
    <name evidence="2" type="ORF">OSB1V03_LOCUS14891</name>
</gene>
<evidence type="ECO:0000313" key="2">
    <source>
        <dbReference type="EMBL" id="CAD7634495.1"/>
    </source>
</evidence>
<keyword evidence="1" id="KW-1133">Transmembrane helix</keyword>
<keyword evidence="3" id="KW-1185">Reference proteome</keyword>
<dbReference type="AlphaFoldDB" id="A0A7R9L5T8"/>
<name>A0A7R9L5T8_9ACAR</name>
<protein>
    <submittedName>
        <fullName evidence="2">Uncharacterized protein</fullName>
    </submittedName>
</protein>
<feature type="non-terminal residue" evidence="2">
    <location>
        <position position="140"/>
    </location>
</feature>
<keyword evidence="1" id="KW-0812">Transmembrane</keyword>
<reference evidence="2" key="1">
    <citation type="submission" date="2020-11" db="EMBL/GenBank/DDBJ databases">
        <authorList>
            <person name="Tran Van P."/>
        </authorList>
    </citation>
    <scope>NUCLEOTIDE SEQUENCE</scope>
</reference>
<keyword evidence="1" id="KW-0472">Membrane</keyword>
<dbReference type="OrthoDB" id="6516467at2759"/>